<protein>
    <submittedName>
        <fullName evidence="1">Uncharacterized protein</fullName>
    </submittedName>
</protein>
<reference evidence="1" key="1">
    <citation type="journal article" date="2020" name="Nature">
        <title>Giant virus diversity and host interactions through global metagenomics.</title>
        <authorList>
            <person name="Schulz F."/>
            <person name="Roux S."/>
            <person name="Paez-Espino D."/>
            <person name="Jungbluth S."/>
            <person name="Walsh D.A."/>
            <person name="Denef V.J."/>
            <person name="McMahon K.D."/>
            <person name="Konstantinidis K.T."/>
            <person name="Eloe-Fadrosh E.A."/>
            <person name="Kyrpides N.C."/>
            <person name="Woyke T."/>
        </authorList>
    </citation>
    <scope>NUCLEOTIDE SEQUENCE</scope>
    <source>
        <strain evidence="1">GVMAG-M-3300009155-2</strain>
    </source>
</reference>
<sequence>MNNYIYIHICCINNYKEIFEDLIKVIKDSKLYDIVTEIRCCVLGECDNSIFNDKIILRMSSNDLSLYEIFTINIIQEDSKNEDFNVLYLHTKGVTKPNNMFIKSWVDYMCYFNIYNYIKCLELLEYNDTVGVNLQDFIRFHYGGNFWWSKSSYINKLNKCINYCYNAPEFWLTENKNGKYVSLWNSNCLHYEENYPKELYESKLITPCIYDFTN</sequence>
<organism evidence="1">
    <name type="scientific">viral metagenome</name>
    <dbReference type="NCBI Taxonomy" id="1070528"/>
    <lineage>
        <taxon>unclassified sequences</taxon>
        <taxon>metagenomes</taxon>
        <taxon>organismal metagenomes</taxon>
    </lineage>
</organism>
<dbReference type="AlphaFoldDB" id="A0A6C0EQD6"/>
<name>A0A6C0EQD6_9ZZZZ</name>
<accession>A0A6C0EQD6</accession>
<evidence type="ECO:0000313" key="1">
    <source>
        <dbReference type="EMBL" id="QHT31406.1"/>
    </source>
</evidence>
<dbReference type="EMBL" id="MN738919">
    <property type="protein sequence ID" value="QHT31406.1"/>
    <property type="molecule type" value="Genomic_DNA"/>
</dbReference>
<proteinExistence type="predicted"/>